<evidence type="ECO:0000313" key="3">
    <source>
        <dbReference type="Proteomes" id="UP000823613"/>
    </source>
</evidence>
<dbReference type="CDD" id="cd00143">
    <property type="entry name" value="PP2Cc"/>
    <property type="match status" value="1"/>
</dbReference>
<evidence type="ECO:0000259" key="1">
    <source>
        <dbReference type="PROSITE" id="PS51746"/>
    </source>
</evidence>
<dbReference type="Pfam" id="PF13672">
    <property type="entry name" value="PP2C_2"/>
    <property type="match status" value="1"/>
</dbReference>
<dbReference type="InterPro" id="IPR036457">
    <property type="entry name" value="PPM-type-like_dom_sf"/>
</dbReference>
<dbReference type="InterPro" id="IPR001932">
    <property type="entry name" value="PPM-type_phosphatase-like_dom"/>
</dbReference>
<feature type="domain" description="PPM-type phosphatase" evidence="1">
    <location>
        <begin position="9"/>
        <end position="248"/>
    </location>
</feature>
<proteinExistence type="predicted"/>
<dbReference type="NCBIfam" id="NF033484">
    <property type="entry name" value="Stp1_PP2C_phos"/>
    <property type="match status" value="1"/>
</dbReference>
<dbReference type="SMART" id="SM00332">
    <property type="entry name" value="PP2Cc"/>
    <property type="match status" value="1"/>
</dbReference>
<reference evidence="2" key="2">
    <citation type="journal article" date="2021" name="PeerJ">
        <title>Extensive microbial diversity within the chicken gut microbiome revealed by metagenomics and culture.</title>
        <authorList>
            <person name="Gilroy R."/>
            <person name="Ravi A."/>
            <person name="Getino M."/>
            <person name="Pursley I."/>
            <person name="Horton D.L."/>
            <person name="Alikhan N.F."/>
            <person name="Baker D."/>
            <person name="Gharbi K."/>
            <person name="Hall N."/>
            <person name="Watson M."/>
            <person name="Adriaenssens E.M."/>
            <person name="Foster-Nyarko E."/>
            <person name="Jarju S."/>
            <person name="Secka A."/>
            <person name="Antonio M."/>
            <person name="Oren A."/>
            <person name="Chaudhuri R.R."/>
            <person name="La Ragione R."/>
            <person name="Hildebrand F."/>
            <person name="Pallen M.J."/>
        </authorList>
    </citation>
    <scope>NUCLEOTIDE SEQUENCE</scope>
    <source>
        <strain evidence="2">11159</strain>
    </source>
</reference>
<protein>
    <submittedName>
        <fullName evidence="2">Stp1/IreP family PP2C-type Ser/Thr phosphatase</fullName>
    </submittedName>
</protein>
<dbReference type="EMBL" id="JADIMY010000127">
    <property type="protein sequence ID" value="MBO8428225.1"/>
    <property type="molecule type" value="Genomic_DNA"/>
</dbReference>
<gene>
    <name evidence="2" type="ORF">IAC58_06760</name>
</gene>
<dbReference type="AlphaFoldDB" id="A0A9D9GV37"/>
<comment type="caution">
    <text evidence="2">The sequence shown here is derived from an EMBL/GenBank/DDBJ whole genome shotgun (WGS) entry which is preliminary data.</text>
</comment>
<evidence type="ECO:0000313" key="2">
    <source>
        <dbReference type="EMBL" id="MBO8428225.1"/>
    </source>
</evidence>
<reference evidence="2" key="1">
    <citation type="submission" date="2020-10" db="EMBL/GenBank/DDBJ databases">
        <authorList>
            <person name="Gilroy R."/>
        </authorList>
    </citation>
    <scope>NUCLEOTIDE SEQUENCE</scope>
    <source>
        <strain evidence="2">11159</strain>
    </source>
</reference>
<dbReference type="SMART" id="SM00331">
    <property type="entry name" value="PP2C_SIG"/>
    <property type="match status" value="1"/>
</dbReference>
<dbReference type="PROSITE" id="PS51746">
    <property type="entry name" value="PPM_2"/>
    <property type="match status" value="1"/>
</dbReference>
<dbReference type="Proteomes" id="UP000823613">
    <property type="component" value="Unassembled WGS sequence"/>
</dbReference>
<sequence>MKSKVTNGTFSYKKDIGKVRLTNEDEAKILVNSKSNVLMMVADGMGGENKGDYASIKVINTLANAFKDRKNFISKIDVLCFLKKYLRIANKEIYDLSLSNPIYKGMGTTIVIAFLYKNYLIVANSGDSRCYILDNHKLKQLSEDQTYVRFLFNSGQIKEDEMRTHPDRHVLINAIGIYPSLSVDIKVYKYNKESILLCSDGLFNNVNLPDIENILNTDDDTVTKVNSLISVANYNGGSDNISIALWEPLKNDSYK</sequence>
<dbReference type="SUPFAM" id="SSF81606">
    <property type="entry name" value="PP2C-like"/>
    <property type="match status" value="1"/>
</dbReference>
<dbReference type="Gene3D" id="3.60.40.10">
    <property type="entry name" value="PPM-type phosphatase domain"/>
    <property type="match status" value="1"/>
</dbReference>
<accession>A0A9D9GV37</accession>
<organism evidence="2 3">
    <name type="scientific">Candidatus Onthovivens merdipullorum</name>
    <dbReference type="NCBI Taxonomy" id="2840889"/>
    <lineage>
        <taxon>Bacteria</taxon>
        <taxon>Bacillati</taxon>
        <taxon>Bacillota</taxon>
        <taxon>Bacilli</taxon>
        <taxon>Bacillales</taxon>
        <taxon>Candidatus Onthovivens</taxon>
    </lineage>
</organism>
<name>A0A9D9GV37_9BACL</name>